<evidence type="ECO:0000313" key="3">
    <source>
        <dbReference type="Proteomes" id="UP000016930"/>
    </source>
</evidence>
<reference evidence="2 3" key="1">
    <citation type="journal article" date="2012" name="Proc. Natl. Acad. Sci. U.S.A.">
        <title>Comparative genomics of Ceriporiopsis subvermispora and Phanerochaete chrysosporium provide insight into selective ligninolysis.</title>
        <authorList>
            <person name="Fernandez-Fueyo E."/>
            <person name="Ruiz-Duenas F.J."/>
            <person name="Ferreira P."/>
            <person name="Floudas D."/>
            <person name="Hibbett D.S."/>
            <person name="Canessa P."/>
            <person name="Larrondo L.F."/>
            <person name="James T.Y."/>
            <person name="Seelenfreund D."/>
            <person name="Lobos S."/>
            <person name="Polanco R."/>
            <person name="Tello M."/>
            <person name="Honda Y."/>
            <person name="Watanabe T."/>
            <person name="Watanabe T."/>
            <person name="Ryu J.S."/>
            <person name="Kubicek C.P."/>
            <person name="Schmoll M."/>
            <person name="Gaskell J."/>
            <person name="Hammel K.E."/>
            <person name="St John F.J."/>
            <person name="Vanden Wymelenberg A."/>
            <person name="Sabat G."/>
            <person name="Splinter BonDurant S."/>
            <person name="Syed K."/>
            <person name="Yadav J.S."/>
            <person name="Doddapaneni H."/>
            <person name="Subramanian V."/>
            <person name="Lavin J.L."/>
            <person name="Oguiza J.A."/>
            <person name="Perez G."/>
            <person name="Pisabarro A.G."/>
            <person name="Ramirez L."/>
            <person name="Santoyo F."/>
            <person name="Master E."/>
            <person name="Coutinho P.M."/>
            <person name="Henrissat B."/>
            <person name="Lombard V."/>
            <person name="Magnuson J.K."/>
            <person name="Kuees U."/>
            <person name="Hori C."/>
            <person name="Igarashi K."/>
            <person name="Samejima M."/>
            <person name="Held B.W."/>
            <person name="Barry K.W."/>
            <person name="LaButti K.M."/>
            <person name="Lapidus A."/>
            <person name="Lindquist E.A."/>
            <person name="Lucas S.M."/>
            <person name="Riley R."/>
            <person name="Salamov A.A."/>
            <person name="Hoffmeister D."/>
            <person name="Schwenk D."/>
            <person name="Hadar Y."/>
            <person name="Yarden O."/>
            <person name="de Vries R.P."/>
            <person name="Wiebenga A."/>
            <person name="Stenlid J."/>
            <person name="Eastwood D."/>
            <person name="Grigoriev I.V."/>
            <person name="Berka R.M."/>
            <person name="Blanchette R.A."/>
            <person name="Kersten P."/>
            <person name="Martinez A.T."/>
            <person name="Vicuna R."/>
            <person name="Cullen D."/>
        </authorList>
    </citation>
    <scope>NUCLEOTIDE SEQUENCE [LARGE SCALE GENOMIC DNA]</scope>
    <source>
        <strain evidence="2 3">B</strain>
    </source>
</reference>
<evidence type="ECO:0000256" key="1">
    <source>
        <dbReference type="SAM" id="MobiDB-lite"/>
    </source>
</evidence>
<proteinExistence type="predicted"/>
<evidence type="ECO:0000313" key="2">
    <source>
        <dbReference type="EMBL" id="EMD30563.1"/>
    </source>
</evidence>
<gene>
    <name evidence="2" type="ORF">CERSUDRAFT_101226</name>
</gene>
<accession>M2Q175</accession>
<feature type="region of interest" description="Disordered" evidence="1">
    <location>
        <begin position="249"/>
        <end position="307"/>
    </location>
</feature>
<dbReference type="HOGENOM" id="CLU_906133_0_0_1"/>
<name>M2Q175_CERS8</name>
<dbReference type="EMBL" id="KB446002">
    <property type="protein sequence ID" value="EMD30563.1"/>
    <property type="molecule type" value="Genomic_DNA"/>
</dbReference>
<keyword evidence="3" id="KW-1185">Reference proteome</keyword>
<sequence length="307" mass="33694">MFSSEELSRARHCVHLNLIFSVPPPPRCVATLIRFLPRLLVPLARVCCDSLNPASTYMDLFPTPGLRRRNAAFSLVAPARPLLARPTNCCSQRRTLRPSLSSAASLAPARPVYVTLAHFTSGLSSGRRPLPRRDPGRVASPLHALTKARSDPSSNSLSALRPPGFPRTAHLHARRVRTPATLLADWFTRWGAIQLVALPTSSTADDASRTPLAQTYPADAYALRVSLRHQRRSVLLSALSLFYRTATLQHGPSPASPASPGNRHGGDDDDTPDTRSRLPSLAPPHRDPRDRPTRISAPPPRCVRRDW</sequence>
<feature type="compositionally biased region" description="Basic and acidic residues" evidence="1">
    <location>
        <begin position="284"/>
        <end position="293"/>
    </location>
</feature>
<protein>
    <submittedName>
        <fullName evidence="2">Uncharacterized protein</fullName>
    </submittedName>
</protein>
<dbReference type="AlphaFoldDB" id="M2Q175"/>
<feature type="region of interest" description="Disordered" evidence="1">
    <location>
        <begin position="143"/>
        <end position="163"/>
    </location>
</feature>
<dbReference type="Proteomes" id="UP000016930">
    <property type="component" value="Unassembled WGS sequence"/>
</dbReference>
<organism evidence="2 3">
    <name type="scientific">Ceriporiopsis subvermispora (strain B)</name>
    <name type="common">White-rot fungus</name>
    <name type="synonym">Gelatoporia subvermispora</name>
    <dbReference type="NCBI Taxonomy" id="914234"/>
    <lineage>
        <taxon>Eukaryota</taxon>
        <taxon>Fungi</taxon>
        <taxon>Dikarya</taxon>
        <taxon>Basidiomycota</taxon>
        <taxon>Agaricomycotina</taxon>
        <taxon>Agaricomycetes</taxon>
        <taxon>Polyporales</taxon>
        <taxon>Gelatoporiaceae</taxon>
        <taxon>Gelatoporia</taxon>
    </lineage>
</organism>